<evidence type="ECO:0000256" key="4">
    <source>
        <dbReference type="ARBA" id="ARBA00022798"/>
    </source>
</evidence>
<dbReference type="PROSITE" id="PS51257">
    <property type="entry name" value="PROKAR_LIPOPROTEIN"/>
    <property type="match status" value="1"/>
</dbReference>
<dbReference type="Gene3D" id="3.20.20.190">
    <property type="entry name" value="Phosphatidylinositol (PI) phosphodiesterase"/>
    <property type="match status" value="1"/>
</dbReference>
<dbReference type="InterPro" id="IPR017946">
    <property type="entry name" value="PLC-like_Pdiesterase_TIM-brl"/>
</dbReference>
<keyword evidence="5" id="KW-0378">Hydrolase</keyword>
<dbReference type="AlphaFoldDB" id="A0A847S9B7"/>
<gene>
    <name evidence="8" type="ORF">HF682_15610</name>
</gene>
<evidence type="ECO:0000256" key="1">
    <source>
        <dbReference type="ARBA" id="ARBA00007277"/>
    </source>
</evidence>
<dbReference type="Proteomes" id="UP000587991">
    <property type="component" value="Unassembled WGS sequence"/>
</dbReference>
<reference evidence="8 9" key="1">
    <citation type="submission" date="2020-04" db="EMBL/GenBank/DDBJ databases">
        <title>Draft genome of Leeia sp. IMCC25680.</title>
        <authorList>
            <person name="Song J."/>
            <person name="Cho J.-C."/>
        </authorList>
    </citation>
    <scope>NUCLEOTIDE SEQUENCE [LARGE SCALE GENOMIC DNA]</scope>
    <source>
        <strain evidence="8 9">IMCC25680</strain>
    </source>
</reference>
<accession>A0A847S9B7</accession>
<feature type="domain" description="GP-PDE" evidence="7">
    <location>
        <begin position="27"/>
        <end position="365"/>
    </location>
</feature>
<dbReference type="InterPro" id="IPR030395">
    <property type="entry name" value="GP_PDE_dom"/>
</dbReference>
<organism evidence="8 9">
    <name type="scientific">Leeia aquatica</name>
    <dbReference type="NCBI Taxonomy" id="2725557"/>
    <lineage>
        <taxon>Bacteria</taxon>
        <taxon>Pseudomonadati</taxon>
        <taxon>Pseudomonadota</taxon>
        <taxon>Betaproteobacteria</taxon>
        <taxon>Neisseriales</taxon>
        <taxon>Leeiaceae</taxon>
        <taxon>Leeia</taxon>
    </lineage>
</organism>
<keyword evidence="9" id="KW-1185">Reference proteome</keyword>
<dbReference type="PROSITE" id="PS51704">
    <property type="entry name" value="GP_PDE"/>
    <property type="match status" value="1"/>
</dbReference>
<dbReference type="CDD" id="cd08602">
    <property type="entry name" value="GDPD_ScGlpQ1_like"/>
    <property type="match status" value="1"/>
</dbReference>
<dbReference type="RefSeq" id="WP_168878265.1">
    <property type="nucleotide sequence ID" value="NZ_JABAIM010000004.1"/>
</dbReference>
<evidence type="ECO:0000256" key="6">
    <source>
        <dbReference type="ARBA" id="ARBA00047512"/>
    </source>
</evidence>
<comment type="catalytic activity">
    <reaction evidence="6">
        <text>a sn-glycero-3-phosphodiester + H2O = an alcohol + sn-glycerol 3-phosphate + H(+)</text>
        <dbReference type="Rhea" id="RHEA:12969"/>
        <dbReference type="ChEBI" id="CHEBI:15377"/>
        <dbReference type="ChEBI" id="CHEBI:15378"/>
        <dbReference type="ChEBI" id="CHEBI:30879"/>
        <dbReference type="ChEBI" id="CHEBI:57597"/>
        <dbReference type="ChEBI" id="CHEBI:83408"/>
        <dbReference type="EC" id="3.1.4.46"/>
    </reaction>
</comment>
<name>A0A847S9B7_9NEIS</name>
<dbReference type="EC" id="3.1.4.46" evidence="2"/>
<proteinExistence type="inferred from homology"/>
<dbReference type="Pfam" id="PF03009">
    <property type="entry name" value="GDPD"/>
    <property type="match status" value="1"/>
</dbReference>
<evidence type="ECO:0000256" key="2">
    <source>
        <dbReference type="ARBA" id="ARBA00012247"/>
    </source>
</evidence>
<dbReference type="GO" id="GO:0006629">
    <property type="term" value="P:lipid metabolic process"/>
    <property type="evidence" value="ECO:0007669"/>
    <property type="project" value="InterPro"/>
</dbReference>
<evidence type="ECO:0000259" key="7">
    <source>
        <dbReference type="PROSITE" id="PS51704"/>
    </source>
</evidence>
<dbReference type="PANTHER" id="PTHR43620">
    <property type="entry name" value="GLYCEROPHOSPHORYL DIESTER PHOSPHODIESTERASE"/>
    <property type="match status" value="1"/>
</dbReference>
<sequence>MRLLVGLVVVALVGCAAQGPVMVKAKPLMIAHRGASALAPEHTLAAYERAILAGADYVEPDLVSSKDGVLLARHENEISGTTDVADHPEFASRKATKQIDGVPVTGWFTEDFTLAELKTLRARERIPANRPENVAQNGQYPIPTLSEVIATVRRYEKIQGRRIGIYPETKHPSYFRSIGLPLEEPLVKTLHEAGYTKRSDPILIQSFEVANLKQLRKMTDLSLVQLINNPLNKPAANGTPQNTPYDFIASGDKRTYADLTTAEGLREIARYADGVGPYKEIIIPRTADNRLGQPTRFVQDAHAVGLKVHIWTLRPENPFLPVELRKGNAGSLTERGDAQAEIVAYLKTGIDGFFSDDPVVGRQAIEQFTR</sequence>
<keyword evidence="4" id="KW-0319">Glycerol metabolism</keyword>
<comment type="caution">
    <text evidence="8">The sequence shown here is derived from an EMBL/GenBank/DDBJ whole genome shotgun (WGS) entry which is preliminary data.</text>
</comment>
<evidence type="ECO:0000256" key="3">
    <source>
        <dbReference type="ARBA" id="ARBA00022729"/>
    </source>
</evidence>
<dbReference type="EMBL" id="JABAIM010000004">
    <property type="protein sequence ID" value="NLR76594.1"/>
    <property type="molecule type" value="Genomic_DNA"/>
</dbReference>
<comment type="similarity">
    <text evidence="1">Belongs to the glycerophosphoryl diester phosphodiesterase family.</text>
</comment>
<dbReference type="GO" id="GO:0006071">
    <property type="term" value="P:glycerol metabolic process"/>
    <property type="evidence" value="ECO:0007669"/>
    <property type="project" value="UniProtKB-KW"/>
</dbReference>
<protein>
    <recommendedName>
        <fullName evidence="2">glycerophosphodiester phosphodiesterase</fullName>
        <ecNumber evidence="2">3.1.4.46</ecNumber>
    </recommendedName>
</protein>
<evidence type="ECO:0000313" key="8">
    <source>
        <dbReference type="EMBL" id="NLR76594.1"/>
    </source>
</evidence>
<dbReference type="GO" id="GO:0042597">
    <property type="term" value="C:periplasmic space"/>
    <property type="evidence" value="ECO:0007669"/>
    <property type="project" value="TreeGrafter"/>
</dbReference>
<evidence type="ECO:0000313" key="9">
    <source>
        <dbReference type="Proteomes" id="UP000587991"/>
    </source>
</evidence>
<evidence type="ECO:0000256" key="5">
    <source>
        <dbReference type="ARBA" id="ARBA00022801"/>
    </source>
</evidence>
<dbReference type="GO" id="GO:0008889">
    <property type="term" value="F:glycerophosphodiester phosphodiesterase activity"/>
    <property type="evidence" value="ECO:0007669"/>
    <property type="project" value="UniProtKB-EC"/>
</dbReference>
<dbReference type="SUPFAM" id="SSF51695">
    <property type="entry name" value="PLC-like phosphodiesterases"/>
    <property type="match status" value="1"/>
</dbReference>
<dbReference type="PANTHER" id="PTHR43620:SF7">
    <property type="entry name" value="GLYCEROPHOSPHODIESTER PHOSPHODIESTERASE GDPD5-RELATED"/>
    <property type="match status" value="1"/>
</dbReference>
<keyword evidence="3" id="KW-0732">Signal</keyword>